<evidence type="ECO:0000256" key="2">
    <source>
        <dbReference type="SAM" id="Phobius"/>
    </source>
</evidence>
<evidence type="ECO:0000313" key="4">
    <source>
        <dbReference type="Proteomes" id="UP000623467"/>
    </source>
</evidence>
<feature type="region of interest" description="Disordered" evidence="1">
    <location>
        <begin position="333"/>
        <end position="371"/>
    </location>
</feature>
<organism evidence="3 4">
    <name type="scientific">Mycena sanguinolenta</name>
    <dbReference type="NCBI Taxonomy" id="230812"/>
    <lineage>
        <taxon>Eukaryota</taxon>
        <taxon>Fungi</taxon>
        <taxon>Dikarya</taxon>
        <taxon>Basidiomycota</taxon>
        <taxon>Agaricomycotina</taxon>
        <taxon>Agaricomycetes</taxon>
        <taxon>Agaricomycetidae</taxon>
        <taxon>Agaricales</taxon>
        <taxon>Marasmiineae</taxon>
        <taxon>Mycenaceae</taxon>
        <taxon>Mycena</taxon>
    </lineage>
</organism>
<proteinExistence type="predicted"/>
<keyword evidence="2" id="KW-0812">Transmembrane</keyword>
<dbReference type="Proteomes" id="UP000623467">
    <property type="component" value="Unassembled WGS sequence"/>
</dbReference>
<keyword evidence="2" id="KW-0472">Membrane</keyword>
<accession>A0A8H6X9B4</accession>
<dbReference type="Gene3D" id="2.60.120.260">
    <property type="entry name" value="Galactose-binding domain-like"/>
    <property type="match status" value="1"/>
</dbReference>
<comment type="caution">
    <text evidence="3">The sequence shown here is derived from an EMBL/GenBank/DDBJ whole genome shotgun (WGS) entry which is preliminary data.</text>
</comment>
<sequence length="507" mass="54439">MSLVLADLVTIVIDDTVLLSGSFGDINIGNTGAWLTTDSDAIDAGFPSNYNNTNFNLQSTPFGEGAWVFQFDGTAVALFGITPPAQFNQTFGIGDPPFHKVNITNPKDYSARSYPSPSQGGSFYTSSILPNASQIQVGITGARGLAIDYALVGVGPSTDLQSQTILVDDSSSEIIWNGSWTIQANYTLPVPCQLAFSSNSDDGFSTFTANMSPHGNSSHFSNEVGDSFTFSFAGTSLLVSGVTPGDDMGQDWLLQMQFTIDENVTTSNFTRDPNYISKPHFEYFKSDPLKPGNHTFTAKIVNAVGSVVPGANIDYITYKPSFLTIQDKPNFGPVPNGISTQSQSASNPSGTFHSSTPSSNGKEKDHPTAGPVAGGVVGGILVILLLVLSWRWWKKRHRERKAPLRTDPFTVQPTQAPGVEINVSQAKGVRLPLVSSTSFSTFGGRPVQNAAQVDSTVHQSPEVSDVHPRTNVDARGNALLEHDIRALQSQMQEIRAHIIPPSYDGEN</sequence>
<evidence type="ECO:0000313" key="3">
    <source>
        <dbReference type="EMBL" id="KAF7336456.1"/>
    </source>
</evidence>
<feature type="compositionally biased region" description="Polar residues" evidence="1">
    <location>
        <begin position="337"/>
        <end position="360"/>
    </location>
</feature>
<dbReference type="AlphaFoldDB" id="A0A8H6X9B4"/>
<evidence type="ECO:0000256" key="1">
    <source>
        <dbReference type="SAM" id="MobiDB-lite"/>
    </source>
</evidence>
<reference evidence="3" key="1">
    <citation type="submission" date="2020-05" db="EMBL/GenBank/DDBJ databases">
        <title>Mycena genomes resolve the evolution of fungal bioluminescence.</title>
        <authorList>
            <person name="Tsai I.J."/>
        </authorList>
    </citation>
    <scope>NUCLEOTIDE SEQUENCE</scope>
    <source>
        <strain evidence="3">160909Yilan</strain>
    </source>
</reference>
<name>A0A8H6X9B4_9AGAR</name>
<feature type="transmembrane region" description="Helical" evidence="2">
    <location>
        <begin position="372"/>
        <end position="393"/>
    </location>
</feature>
<gene>
    <name evidence="3" type="ORF">MSAN_02299800</name>
</gene>
<keyword evidence="4" id="KW-1185">Reference proteome</keyword>
<protein>
    <submittedName>
        <fullName evidence="3">Gpr1 family protein</fullName>
    </submittedName>
</protein>
<dbReference type="EMBL" id="JACAZH010000037">
    <property type="protein sequence ID" value="KAF7336456.1"/>
    <property type="molecule type" value="Genomic_DNA"/>
</dbReference>
<dbReference type="OrthoDB" id="2756615at2759"/>
<keyword evidence="2" id="KW-1133">Transmembrane helix</keyword>